<sequence length="325" mass="36105">MCPKWSTNHGSVTANALTGLVDGLYGLERKSLELKRLNGARRVDYHWLNRTGSRHKCTASIEYVSLIGLQNHALRVSGVLARFRDINFNRYRHCIDPNTPIEAIRNPARQHQSRDVKVGDNPTARTLSFGKEIEGHTIQQGSVRVNNGMQQDIGELATHSSPLSSPRPCIVMEQSLGDIAWNAEGNPERLATVMGNYDRNSVKKVSNPVELWLQLTVWEGIMVDVLNNSSPQVRHRTKEPPTLAILPENAVPHSLQKVPKSAGIRWNSGGHWQRGREFGGAPIQTPPNPTDLVEFGGARGIGRGKQSDPPRQKRKRNLIVTSKAL</sequence>
<name>A0AAV9ZFR6_9AGAR</name>
<feature type="region of interest" description="Disordered" evidence="1">
    <location>
        <begin position="296"/>
        <end position="325"/>
    </location>
</feature>
<reference evidence="2 3" key="1">
    <citation type="journal article" date="2024" name="J Genomics">
        <title>Draft genome sequencing and assembly of Favolaschia claudopus CIRM-BRFM 2984 isolated from oak limbs.</title>
        <authorList>
            <person name="Navarro D."/>
            <person name="Drula E."/>
            <person name="Chaduli D."/>
            <person name="Cazenave R."/>
            <person name="Ahrendt S."/>
            <person name="Wang J."/>
            <person name="Lipzen A."/>
            <person name="Daum C."/>
            <person name="Barry K."/>
            <person name="Grigoriev I.V."/>
            <person name="Favel A."/>
            <person name="Rosso M.N."/>
            <person name="Martin F."/>
        </authorList>
    </citation>
    <scope>NUCLEOTIDE SEQUENCE [LARGE SCALE GENOMIC DNA]</scope>
    <source>
        <strain evidence="2 3">CIRM-BRFM 2984</strain>
    </source>
</reference>
<evidence type="ECO:0000256" key="1">
    <source>
        <dbReference type="SAM" id="MobiDB-lite"/>
    </source>
</evidence>
<protein>
    <submittedName>
        <fullName evidence="2">Uncharacterized protein</fullName>
    </submittedName>
</protein>
<dbReference type="EMBL" id="JAWWNJ010000155">
    <property type="protein sequence ID" value="KAK6980999.1"/>
    <property type="molecule type" value="Genomic_DNA"/>
</dbReference>
<comment type="caution">
    <text evidence="2">The sequence shown here is derived from an EMBL/GenBank/DDBJ whole genome shotgun (WGS) entry which is preliminary data.</text>
</comment>
<accession>A0AAV9ZFR6</accession>
<gene>
    <name evidence="2" type="ORF">R3P38DRAFT_2808769</name>
</gene>
<dbReference type="Proteomes" id="UP001362999">
    <property type="component" value="Unassembled WGS sequence"/>
</dbReference>
<keyword evidence="3" id="KW-1185">Reference proteome</keyword>
<organism evidence="2 3">
    <name type="scientific">Favolaschia claudopus</name>
    <dbReference type="NCBI Taxonomy" id="2862362"/>
    <lineage>
        <taxon>Eukaryota</taxon>
        <taxon>Fungi</taxon>
        <taxon>Dikarya</taxon>
        <taxon>Basidiomycota</taxon>
        <taxon>Agaricomycotina</taxon>
        <taxon>Agaricomycetes</taxon>
        <taxon>Agaricomycetidae</taxon>
        <taxon>Agaricales</taxon>
        <taxon>Marasmiineae</taxon>
        <taxon>Mycenaceae</taxon>
        <taxon>Favolaschia</taxon>
    </lineage>
</organism>
<proteinExistence type="predicted"/>
<evidence type="ECO:0000313" key="3">
    <source>
        <dbReference type="Proteomes" id="UP001362999"/>
    </source>
</evidence>
<dbReference type="AlphaFoldDB" id="A0AAV9ZFR6"/>
<evidence type="ECO:0000313" key="2">
    <source>
        <dbReference type="EMBL" id="KAK6980999.1"/>
    </source>
</evidence>